<dbReference type="EMBL" id="JAXCGZ010001907">
    <property type="protein sequence ID" value="KAK7085076.1"/>
    <property type="molecule type" value="Genomic_DNA"/>
</dbReference>
<evidence type="ECO:0000256" key="7">
    <source>
        <dbReference type="ARBA" id="ARBA00023180"/>
    </source>
</evidence>
<feature type="disulfide bond" evidence="8">
    <location>
        <begin position="152"/>
        <end position="164"/>
    </location>
</feature>
<evidence type="ECO:0000256" key="6">
    <source>
        <dbReference type="ARBA" id="ARBA00023157"/>
    </source>
</evidence>
<dbReference type="SUPFAM" id="SSF63712">
    <property type="entry name" value="Nicotinic receptor ligand binding domain-like"/>
    <property type="match status" value="1"/>
</dbReference>
<keyword evidence="5 9" id="KW-0472">Membrane</keyword>
<dbReference type="Proteomes" id="UP001381693">
    <property type="component" value="Unassembled WGS sequence"/>
</dbReference>
<reference evidence="11 12" key="1">
    <citation type="submission" date="2023-11" db="EMBL/GenBank/DDBJ databases">
        <title>Halocaridina rubra genome assembly.</title>
        <authorList>
            <person name="Smith C."/>
        </authorList>
    </citation>
    <scope>NUCLEOTIDE SEQUENCE [LARGE SCALE GENOMIC DNA]</scope>
    <source>
        <strain evidence="11">EP-1</strain>
        <tissue evidence="11">Whole</tissue>
    </source>
</reference>
<keyword evidence="6 8" id="KW-1015">Disulfide bond</keyword>
<feature type="transmembrane region" description="Helical" evidence="9">
    <location>
        <begin position="432"/>
        <end position="453"/>
    </location>
</feature>
<evidence type="ECO:0000256" key="3">
    <source>
        <dbReference type="ARBA" id="ARBA00022737"/>
    </source>
</evidence>
<dbReference type="SMART" id="SM00192">
    <property type="entry name" value="LDLa"/>
    <property type="match status" value="1"/>
</dbReference>
<dbReference type="PANTHER" id="PTHR24270">
    <property type="entry name" value="LOW-DENSITY LIPOPROTEIN RECEPTOR-RELATED"/>
    <property type="match status" value="1"/>
</dbReference>
<evidence type="ECO:0000256" key="8">
    <source>
        <dbReference type="PROSITE-ProRule" id="PRU00124"/>
    </source>
</evidence>
<keyword evidence="2 9" id="KW-0812">Transmembrane</keyword>
<dbReference type="CDD" id="cd00112">
    <property type="entry name" value="LDLa"/>
    <property type="match status" value="1"/>
</dbReference>
<name>A0AAN8XLN6_HALRR</name>
<gene>
    <name evidence="11" type="ORF">SK128_006277</name>
</gene>
<keyword evidence="4 9" id="KW-1133">Transmembrane helix</keyword>
<dbReference type="InterPro" id="IPR038050">
    <property type="entry name" value="Neuro_actylchol_rec"/>
</dbReference>
<dbReference type="InterPro" id="IPR002172">
    <property type="entry name" value="LDrepeatLR_classA_rpt"/>
</dbReference>
<dbReference type="Pfam" id="PF02931">
    <property type="entry name" value="Neur_chan_LBD"/>
    <property type="match status" value="1"/>
</dbReference>
<comment type="caution">
    <text evidence="11">The sequence shown here is derived from an EMBL/GenBank/DDBJ whole genome shotgun (WGS) entry which is preliminary data.</text>
</comment>
<accession>A0AAN8XLN6</accession>
<dbReference type="PROSITE" id="PS50068">
    <property type="entry name" value="LDLRA_2"/>
    <property type="match status" value="1"/>
</dbReference>
<proteinExistence type="predicted"/>
<comment type="subcellular location">
    <subcellularLocation>
        <location evidence="1">Membrane</location>
        <topology evidence="1">Single-pass membrane protein</topology>
    </subcellularLocation>
</comment>
<keyword evidence="12" id="KW-1185">Reference proteome</keyword>
<evidence type="ECO:0000259" key="10">
    <source>
        <dbReference type="Pfam" id="PF02931"/>
    </source>
</evidence>
<dbReference type="InterPro" id="IPR006202">
    <property type="entry name" value="Neur_chan_lig-bd"/>
</dbReference>
<evidence type="ECO:0000256" key="4">
    <source>
        <dbReference type="ARBA" id="ARBA00022989"/>
    </source>
</evidence>
<feature type="domain" description="Neurotransmitter-gated ion-channel ligand-binding" evidence="10">
    <location>
        <begin position="208"/>
        <end position="348"/>
    </location>
</feature>
<protein>
    <recommendedName>
        <fullName evidence="10">Neurotransmitter-gated ion-channel ligand-binding domain-containing protein</fullName>
    </recommendedName>
</protein>
<evidence type="ECO:0000256" key="2">
    <source>
        <dbReference type="ARBA" id="ARBA00022692"/>
    </source>
</evidence>
<comment type="caution">
    <text evidence="8">Lacks conserved residue(s) required for the propagation of feature annotation.</text>
</comment>
<dbReference type="InterPro" id="IPR036734">
    <property type="entry name" value="Neur_chan_lig-bd_sf"/>
</dbReference>
<dbReference type="PROSITE" id="PS00236">
    <property type="entry name" value="NEUROTR_ION_CHANNEL"/>
    <property type="match status" value="1"/>
</dbReference>
<dbReference type="Gene3D" id="4.10.400.10">
    <property type="entry name" value="Low-density Lipoprotein Receptor"/>
    <property type="match status" value="1"/>
</dbReference>
<dbReference type="GO" id="GO:0016192">
    <property type="term" value="P:vesicle-mediated transport"/>
    <property type="evidence" value="ECO:0007669"/>
    <property type="project" value="UniProtKB-ARBA"/>
</dbReference>
<sequence>MSFQQTQETYTNLDKLIAVWSEGGNYTCPMTLFVPLTTSPVIYDGQCSRLLPYLACKVPTEVIYELRENGYPDIYYNFRLIPDGFTPRFLSVKGMEIRVVNYQEVTMNLGLFKRLVSTPVATSLVKGFQPFGRHMWVYEELNTTVNMVLTTCSREEFTCNNGTCIDMNRRCDGENDCGDDSDENCGMLMPLPESYRAYRPYLERTPMAFFARIMKIVDVDVAQNIIRLHLLLQTSWRDERLTLLQLGSDSDDNIIPLSGGIWYPNYFLRNAIFEDFMSYRAKKDVAQSIVAQKTQDGTANVVNGFEGYEYQAANDAFLISSETFTFSFDCEFSLDMYPFDMHRCNVHLFIKPSGDYSAFFNSSDIRVHPSNFTLSQYTTRVVCYTVERRGSEDFLYELKLEKECYAKCGIHPGRVLENMRPFGMHTVLNDRVMIAISCLIVIAALFSQVAMTVPASAQPKAIDIFFFYYMVRLFMIFLHHYFYYSLQTIVDPKREKWELQNAVKNTQNKNSMAFDKVFGITPQEGMDKTDKIPQTKTYDVPAKGHGLPLDAWNAPDSPPVKKPIPWDKMFNIFGIIFGLVLDVTWLVMFFYYVWSYNHEKTSSYDDDCRNKV</sequence>
<keyword evidence="3" id="KW-0677">Repeat</keyword>
<dbReference type="InterPro" id="IPR050685">
    <property type="entry name" value="LDLR"/>
</dbReference>
<evidence type="ECO:0000313" key="11">
    <source>
        <dbReference type="EMBL" id="KAK7085076.1"/>
    </source>
</evidence>
<dbReference type="SUPFAM" id="SSF57424">
    <property type="entry name" value="LDL receptor-like module"/>
    <property type="match status" value="1"/>
</dbReference>
<feature type="disulfide bond" evidence="8">
    <location>
        <begin position="159"/>
        <end position="177"/>
    </location>
</feature>
<evidence type="ECO:0000256" key="9">
    <source>
        <dbReference type="SAM" id="Phobius"/>
    </source>
</evidence>
<evidence type="ECO:0000256" key="5">
    <source>
        <dbReference type="ARBA" id="ARBA00023136"/>
    </source>
</evidence>
<dbReference type="Pfam" id="PF00057">
    <property type="entry name" value="Ldl_recept_a"/>
    <property type="match status" value="1"/>
</dbReference>
<feature type="transmembrane region" description="Helical" evidence="9">
    <location>
        <begin position="465"/>
        <end position="484"/>
    </location>
</feature>
<dbReference type="AlphaFoldDB" id="A0AAN8XLN6"/>
<dbReference type="GO" id="GO:0005230">
    <property type="term" value="F:extracellular ligand-gated monoatomic ion channel activity"/>
    <property type="evidence" value="ECO:0007669"/>
    <property type="project" value="InterPro"/>
</dbReference>
<dbReference type="InterPro" id="IPR018000">
    <property type="entry name" value="Neurotransmitter_ion_chnl_CS"/>
</dbReference>
<dbReference type="Gene3D" id="2.70.170.10">
    <property type="entry name" value="Neurotransmitter-gated ion-channel ligand-binding domain"/>
    <property type="match status" value="1"/>
</dbReference>
<feature type="transmembrane region" description="Helical" evidence="9">
    <location>
        <begin position="570"/>
        <end position="594"/>
    </location>
</feature>
<dbReference type="Gene3D" id="1.20.58.390">
    <property type="entry name" value="Neurotransmitter-gated ion-channel transmembrane domain"/>
    <property type="match status" value="1"/>
</dbReference>
<evidence type="ECO:0000313" key="12">
    <source>
        <dbReference type="Proteomes" id="UP001381693"/>
    </source>
</evidence>
<dbReference type="InterPro" id="IPR036055">
    <property type="entry name" value="LDL_receptor-like_sf"/>
</dbReference>
<dbReference type="FunFam" id="4.10.400.10:FF:000065">
    <property type="entry name" value="Transmembrane protease serine 7"/>
    <property type="match status" value="1"/>
</dbReference>
<keyword evidence="7" id="KW-0325">Glycoprotein</keyword>
<evidence type="ECO:0000256" key="1">
    <source>
        <dbReference type="ARBA" id="ARBA00004167"/>
    </source>
</evidence>
<organism evidence="11 12">
    <name type="scientific">Halocaridina rubra</name>
    <name type="common">Hawaiian red shrimp</name>
    <dbReference type="NCBI Taxonomy" id="373956"/>
    <lineage>
        <taxon>Eukaryota</taxon>
        <taxon>Metazoa</taxon>
        <taxon>Ecdysozoa</taxon>
        <taxon>Arthropoda</taxon>
        <taxon>Crustacea</taxon>
        <taxon>Multicrustacea</taxon>
        <taxon>Malacostraca</taxon>
        <taxon>Eumalacostraca</taxon>
        <taxon>Eucarida</taxon>
        <taxon>Decapoda</taxon>
        <taxon>Pleocyemata</taxon>
        <taxon>Caridea</taxon>
        <taxon>Atyoidea</taxon>
        <taxon>Atyidae</taxon>
        <taxon>Halocaridina</taxon>
    </lineage>
</organism>
<dbReference type="GO" id="GO:0005886">
    <property type="term" value="C:plasma membrane"/>
    <property type="evidence" value="ECO:0007669"/>
    <property type="project" value="TreeGrafter"/>
</dbReference>